<keyword evidence="1" id="KW-0472">Membrane</keyword>
<accession>A0A2P8A6C2</accession>
<protein>
    <submittedName>
        <fullName evidence="2">Uncharacterized protein</fullName>
    </submittedName>
</protein>
<proteinExistence type="predicted"/>
<evidence type="ECO:0000256" key="1">
    <source>
        <dbReference type="SAM" id="Phobius"/>
    </source>
</evidence>
<evidence type="ECO:0000313" key="2">
    <source>
        <dbReference type="EMBL" id="PSK56014.1"/>
    </source>
</evidence>
<reference evidence="2 3" key="1">
    <citation type="submission" date="2017-05" db="EMBL/GenBank/DDBJ databases">
        <title>Draft genome sequence of Elsinoe australis.</title>
        <authorList>
            <person name="Cheng Q."/>
        </authorList>
    </citation>
    <scope>NUCLEOTIDE SEQUENCE [LARGE SCALE GENOMIC DNA]</scope>
    <source>
        <strain evidence="2 3">NL1</strain>
    </source>
</reference>
<name>A0A2P8A6C2_9PEZI</name>
<evidence type="ECO:0000313" key="3">
    <source>
        <dbReference type="Proteomes" id="UP000243723"/>
    </source>
</evidence>
<sequence>MAEFQPLFKTSEKPRWQLPNRHNFIRSQFNIETFALAGAVLQCALVLVLPLRLAILPAFLLIFLKIADVYAQKFNLKPNPHMANNIVTKFSAQFPDTTGSFGNEPARSSMCVFLIGARNNSPLGLFNPRFKELGDFFQRMNRELEETATESGFLGASNWTGTERASNAAGLNVMYFRSAADVHAYAHGPLHRQAWDWWYKNLGDLKELSIFHELYEVPSGNYESVYEQMPPMLAAATQHRVVKEENGAKKEQWQIPVVDARKGQLKSSKGRMARSGGKDNDKYGIKDIYDDVKIEVREAV</sequence>
<dbReference type="AlphaFoldDB" id="A0A2P8A6C2"/>
<keyword evidence="3" id="KW-1185">Reference proteome</keyword>
<dbReference type="SUPFAM" id="SSF54909">
    <property type="entry name" value="Dimeric alpha+beta barrel"/>
    <property type="match status" value="1"/>
</dbReference>
<dbReference type="EMBL" id="NHZQ01000066">
    <property type="protein sequence ID" value="PSK56014.1"/>
    <property type="molecule type" value="Genomic_DNA"/>
</dbReference>
<dbReference type="OrthoDB" id="3202396at2759"/>
<dbReference type="InterPro" id="IPR011008">
    <property type="entry name" value="Dimeric_a/b-barrel"/>
</dbReference>
<dbReference type="Pfam" id="PF13826">
    <property type="entry name" value="Monooxy_af470-like"/>
    <property type="match status" value="1"/>
</dbReference>
<dbReference type="STRING" id="40998.A0A2P8A6C2"/>
<comment type="caution">
    <text evidence="2">The sequence shown here is derived from an EMBL/GenBank/DDBJ whole genome shotgun (WGS) entry which is preliminary data.</text>
</comment>
<gene>
    <name evidence="2" type="ORF">B9Z65_4892</name>
</gene>
<dbReference type="Proteomes" id="UP000243723">
    <property type="component" value="Unassembled WGS sequence"/>
</dbReference>
<keyword evidence="1" id="KW-0812">Transmembrane</keyword>
<keyword evidence="1" id="KW-1133">Transmembrane helix</keyword>
<feature type="transmembrane region" description="Helical" evidence="1">
    <location>
        <begin position="34"/>
        <end position="64"/>
    </location>
</feature>
<organism evidence="2 3">
    <name type="scientific">Elsinoe australis</name>
    <dbReference type="NCBI Taxonomy" id="40998"/>
    <lineage>
        <taxon>Eukaryota</taxon>
        <taxon>Fungi</taxon>
        <taxon>Dikarya</taxon>
        <taxon>Ascomycota</taxon>
        <taxon>Pezizomycotina</taxon>
        <taxon>Dothideomycetes</taxon>
        <taxon>Dothideomycetidae</taxon>
        <taxon>Myriangiales</taxon>
        <taxon>Elsinoaceae</taxon>
        <taxon>Elsinoe</taxon>
    </lineage>
</organism>
<dbReference type="InterPro" id="IPR025444">
    <property type="entry name" value="Monooxy_af470"/>
</dbReference>